<sequence length="87" mass="9760">MDTNKMREQFLAWLDPAWNRGSFIDDDGDEVFTDHWVQGAWVGWVASRDAVVVELPKDIVTMAGPVLYADDVRAAIEAQGLKVEVKP</sequence>
<proteinExistence type="predicted"/>
<dbReference type="Pfam" id="PF26207">
    <property type="entry name" value="Phage_phiTE_015"/>
    <property type="match status" value="1"/>
</dbReference>
<gene>
    <name evidence="1" type="ORF">H4C75_26960</name>
</gene>
<dbReference type="AlphaFoldDB" id="A0A7W2K031"/>
<name>A0A7W2K031_9PSED</name>
<evidence type="ECO:0000313" key="2">
    <source>
        <dbReference type="Proteomes" id="UP000541770"/>
    </source>
</evidence>
<dbReference type="RefSeq" id="WP_182325137.1">
    <property type="nucleotide sequence ID" value="NZ_JACGDE010000030.1"/>
</dbReference>
<comment type="caution">
    <text evidence="1">The sequence shown here is derived from an EMBL/GenBank/DDBJ whole genome shotgun (WGS) entry which is preliminary data.</text>
</comment>
<protein>
    <submittedName>
        <fullName evidence="1">Uncharacterized protein</fullName>
    </submittedName>
</protein>
<dbReference type="EMBL" id="JACGDE010000030">
    <property type="protein sequence ID" value="MBA6068384.1"/>
    <property type="molecule type" value="Genomic_DNA"/>
</dbReference>
<organism evidence="1 2">
    <name type="scientific">Pseudomonas mosselii</name>
    <dbReference type="NCBI Taxonomy" id="78327"/>
    <lineage>
        <taxon>Bacteria</taxon>
        <taxon>Pseudomonadati</taxon>
        <taxon>Pseudomonadota</taxon>
        <taxon>Gammaproteobacteria</taxon>
        <taxon>Pseudomonadales</taxon>
        <taxon>Pseudomonadaceae</taxon>
        <taxon>Pseudomonas</taxon>
    </lineage>
</organism>
<dbReference type="Proteomes" id="UP000541770">
    <property type="component" value="Unassembled WGS sequence"/>
</dbReference>
<dbReference type="InterPro" id="IPR058601">
    <property type="entry name" value="Phage_phiTE_015-like"/>
</dbReference>
<evidence type="ECO:0000313" key="1">
    <source>
        <dbReference type="EMBL" id="MBA6068384.1"/>
    </source>
</evidence>
<reference evidence="1 2" key="1">
    <citation type="submission" date="2020-07" db="EMBL/GenBank/DDBJ databases">
        <title>Diversity of carbapenemase encoding genes among Pseudomonas putida group clinical isolates in a tertiary Brazilian hospital.</title>
        <authorList>
            <person name="Alberto-Lei F."/>
            <person name="Nodari C.S."/>
            <person name="Streling A.P."/>
            <person name="Paulino J.T."/>
            <person name="Bessa-Neto F.O."/>
            <person name="Cayo R."/>
            <person name="Gales A.C."/>
        </authorList>
    </citation>
    <scope>NUCLEOTIDE SEQUENCE [LARGE SCALE GENOMIC DNA]</scope>
    <source>
        <strain evidence="1 2">14802</strain>
    </source>
</reference>
<accession>A0A7W2K031</accession>